<keyword evidence="3" id="KW-1185">Reference proteome</keyword>
<dbReference type="AlphaFoldDB" id="A0A431U5H3"/>
<keyword evidence="1" id="KW-0472">Membrane</keyword>
<name>A0A431U5H3_9BACT</name>
<keyword evidence="1" id="KW-1133">Transmembrane helix</keyword>
<proteinExistence type="predicted"/>
<evidence type="ECO:0000313" key="2">
    <source>
        <dbReference type="EMBL" id="RTQ51561.1"/>
    </source>
</evidence>
<protein>
    <submittedName>
        <fullName evidence="2">Magnesium citrate secondary transporter</fullName>
    </submittedName>
</protein>
<dbReference type="RefSeq" id="WP_126692452.1">
    <property type="nucleotide sequence ID" value="NZ_RXOF01000003.1"/>
</dbReference>
<evidence type="ECO:0000256" key="1">
    <source>
        <dbReference type="SAM" id="Phobius"/>
    </source>
</evidence>
<dbReference type="EMBL" id="RXOF01000003">
    <property type="protein sequence ID" value="RTQ51561.1"/>
    <property type="molecule type" value="Genomic_DNA"/>
</dbReference>
<feature type="transmembrane region" description="Helical" evidence="1">
    <location>
        <begin position="40"/>
        <end position="63"/>
    </location>
</feature>
<accession>A0A431U5H3</accession>
<evidence type="ECO:0000313" key="3">
    <source>
        <dbReference type="Proteomes" id="UP000282184"/>
    </source>
</evidence>
<reference evidence="2 3" key="1">
    <citation type="submission" date="2018-12" db="EMBL/GenBank/DDBJ databases">
        <title>Hymenobacter gummosus sp. nov., isolated from a spring.</title>
        <authorList>
            <person name="Nie L."/>
        </authorList>
    </citation>
    <scope>NUCLEOTIDE SEQUENCE [LARGE SCALE GENOMIC DNA]</scope>
    <source>
        <strain evidence="2 3">KCTC 52166</strain>
    </source>
</reference>
<sequence>MVSDHPGRLALAPLRRPLFGACAGLYGGYQLLSRGLHQPLPGWVTSWLADALAMPVILTLALVAQRLLRRRPRFVLPDAWLLAAWLYVSLWFELLAPRLHPARYTADWLDVLAYALGTWAFRRWLNRP</sequence>
<dbReference type="Proteomes" id="UP000282184">
    <property type="component" value="Unassembled WGS sequence"/>
</dbReference>
<keyword evidence="1" id="KW-0812">Transmembrane</keyword>
<comment type="caution">
    <text evidence="2">The sequence shown here is derived from an EMBL/GenBank/DDBJ whole genome shotgun (WGS) entry which is preliminary data.</text>
</comment>
<gene>
    <name evidence="2" type="ORF">EJV47_07110</name>
</gene>
<organism evidence="2 3">
    <name type="scientific">Hymenobacter gummosus</name>
    <dbReference type="NCBI Taxonomy" id="1776032"/>
    <lineage>
        <taxon>Bacteria</taxon>
        <taxon>Pseudomonadati</taxon>
        <taxon>Bacteroidota</taxon>
        <taxon>Cytophagia</taxon>
        <taxon>Cytophagales</taxon>
        <taxon>Hymenobacteraceae</taxon>
        <taxon>Hymenobacter</taxon>
    </lineage>
</organism>
<dbReference type="OrthoDB" id="1447802at2"/>